<comment type="caution">
    <text evidence="1">The sequence shown here is derived from an EMBL/GenBank/DDBJ whole genome shotgun (WGS) entry which is preliminary data.</text>
</comment>
<proteinExistence type="predicted"/>
<gene>
    <name evidence="1" type="ORF">KC19_9G013500</name>
</gene>
<keyword evidence="2" id="KW-1185">Reference proteome</keyword>
<organism evidence="1 2">
    <name type="scientific">Ceratodon purpureus</name>
    <name type="common">Fire moss</name>
    <name type="synonym">Dicranum purpureum</name>
    <dbReference type="NCBI Taxonomy" id="3225"/>
    <lineage>
        <taxon>Eukaryota</taxon>
        <taxon>Viridiplantae</taxon>
        <taxon>Streptophyta</taxon>
        <taxon>Embryophyta</taxon>
        <taxon>Bryophyta</taxon>
        <taxon>Bryophytina</taxon>
        <taxon>Bryopsida</taxon>
        <taxon>Dicranidae</taxon>
        <taxon>Pseudoditrichales</taxon>
        <taxon>Ditrichaceae</taxon>
        <taxon>Ceratodon</taxon>
    </lineage>
</organism>
<reference evidence="1" key="1">
    <citation type="submission" date="2020-06" db="EMBL/GenBank/DDBJ databases">
        <title>WGS assembly of Ceratodon purpureus strain R40.</title>
        <authorList>
            <person name="Carey S.B."/>
            <person name="Jenkins J."/>
            <person name="Shu S."/>
            <person name="Lovell J.T."/>
            <person name="Sreedasyam A."/>
            <person name="Maumus F."/>
            <person name="Tiley G.P."/>
            <person name="Fernandez-Pozo N."/>
            <person name="Barry K."/>
            <person name="Chen C."/>
            <person name="Wang M."/>
            <person name="Lipzen A."/>
            <person name="Daum C."/>
            <person name="Saski C.A."/>
            <person name="Payton A.C."/>
            <person name="Mcbreen J.C."/>
            <person name="Conrad R.E."/>
            <person name="Kollar L.M."/>
            <person name="Olsson S."/>
            <person name="Huttunen S."/>
            <person name="Landis J.B."/>
            <person name="Wickett N.J."/>
            <person name="Johnson M.G."/>
            <person name="Rensing S.A."/>
            <person name="Grimwood J."/>
            <person name="Schmutz J."/>
            <person name="Mcdaniel S.F."/>
        </authorList>
    </citation>
    <scope>NUCLEOTIDE SEQUENCE</scope>
    <source>
        <strain evidence="1">R40</strain>
    </source>
</reference>
<sequence length="105" mass="11791">MLSISIAYASDSHITIDIDDIPANLAQCSSLFRNRAHTFGCWPSMFILTATWMNKTLAVRMRTPLTGQCCDHAARFHWFSWEGNGVVTLHGEVIHTGSHWEEAAE</sequence>
<evidence type="ECO:0000313" key="1">
    <source>
        <dbReference type="EMBL" id="KAG0560790.1"/>
    </source>
</evidence>
<dbReference type="Proteomes" id="UP000822688">
    <property type="component" value="Chromosome 9"/>
</dbReference>
<name>A0A8T0GP55_CERPU</name>
<accession>A0A8T0GP55</accession>
<dbReference type="EMBL" id="CM026430">
    <property type="protein sequence ID" value="KAG0560790.1"/>
    <property type="molecule type" value="Genomic_DNA"/>
</dbReference>
<dbReference type="AlphaFoldDB" id="A0A8T0GP55"/>
<protein>
    <submittedName>
        <fullName evidence="1">Uncharacterized protein</fullName>
    </submittedName>
</protein>
<evidence type="ECO:0000313" key="2">
    <source>
        <dbReference type="Proteomes" id="UP000822688"/>
    </source>
</evidence>